<comment type="caution">
    <text evidence="2">The sequence shown here is derived from an EMBL/GenBank/DDBJ whole genome shotgun (WGS) entry which is preliminary data.</text>
</comment>
<dbReference type="EMBL" id="JAODAN010000004">
    <property type="protein sequence ID" value="KAK1925109.1"/>
    <property type="molecule type" value="Genomic_DNA"/>
</dbReference>
<accession>A0AAD9FRW4</accession>
<name>A0AAD9FRW4_PAPLA</name>
<dbReference type="Proteomes" id="UP001182556">
    <property type="component" value="Unassembled WGS sequence"/>
</dbReference>
<sequence>MNPASIYRTASTSGQRAFSRCFSSTCTARAAGDKTPQSSKSSSTSTLPSKPRTPSKSSASKKAKKIEPVRPVPEATIRSLISLHHAAASFMHSPEEARIGFENAFKNTPEPTFATYERWRDGVLAAAEAGEQLVPRDNPLELSSLMDDLETKYPMQKYWQTWKEHDTLFESRDSSDNMSERERQVKEALFGTWERGGLGMGGSKPGLEGVLEYLGAKGTSVAVTAKEWEERFAEDEVEAPKKKSKSKKNKQATQGGVQTQES</sequence>
<evidence type="ECO:0000256" key="1">
    <source>
        <dbReference type="SAM" id="MobiDB-lite"/>
    </source>
</evidence>
<keyword evidence="3" id="KW-1185">Reference proteome</keyword>
<proteinExistence type="predicted"/>
<feature type="region of interest" description="Disordered" evidence="1">
    <location>
        <begin position="231"/>
        <end position="262"/>
    </location>
</feature>
<feature type="region of interest" description="Disordered" evidence="1">
    <location>
        <begin position="29"/>
        <end position="71"/>
    </location>
</feature>
<dbReference type="AlphaFoldDB" id="A0AAD9FRW4"/>
<organism evidence="2 3">
    <name type="scientific">Papiliotrema laurentii</name>
    <name type="common">Cryptococcus laurentii</name>
    <dbReference type="NCBI Taxonomy" id="5418"/>
    <lineage>
        <taxon>Eukaryota</taxon>
        <taxon>Fungi</taxon>
        <taxon>Dikarya</taxon>
        <taxon>Basidiomycota</taxon>
        <taxon>Agaricomycotina</taxon>
        <taxon>Tremellomycetes</taxon>
        <taxon>Tremellales</taxon>
        <taxon>Rhynchogastremaceae</taxon>
        <taxon>Papiliotrema</taxon>
    </lineage>
</organism>
<feature type="compositionally biased region" description="Low complexity" evidence="1">
    <location>
        <begin position="34"/>
        <end position="58"/>
    </location>
</feature>
<evidence type="ECO:0000313" key="2">
    <source>
        <dbReference type="EMBL" id="KAK1925109.1"/>
    </source>
</evidence>
<protein>
    <submittedName>
        <fullName evidence="2">Uncharacterized protein</fullName>
    </submittedName>
</protein>
<evidence type="ECO:0000313" key="3">
    <source>
        <dbReference type="Proteomes" id="UP001182556"/>
    </source>
</evidence>
<gene>
    <name evidence="2" type="ORF">DB88DRAFT_487982</name>
</gene>
<reference evidence="2" key="1">
    <citation type="submission" date="2023-02" db="EMBL/GenBank/DDBJ databases">
        <title>Identification and recombinant expression of a fungal hydrolase from Papiliotrema laurentii that hydrolyzes apple cutin and clears colloidal polyester polyurethane.</title>
        <authorList>
            <consortium name="DOE Joint Genome Institute"/>
            <person name="Roman V.A."/>
            <person name="Bojanowski C."/>
            <person name="Crable B.R."/>
            <person name="Wagner D.N."/>
            <person name="Hung C.S."/>
            <person name="Nadeau L.J."/>
            <person name="Schratz L."/>
            <person name="Haridas S."/>
            <person name="Pangilinan J."/>
            <person name="Lipzen A."/>
            <person name="Na H."/>
            <person name="Yan M."/>
            <person name="Ng V."/>
            <person name="Grigoriev I.V."/>
            <person name="Spatafora J.W."/>
            <person name="Barlow D."/>
            <person name="Biffinger J."/>
            <person name="Kelley-Loughnane N."/>
            <person name="Varaljay V.A."/>
            <person name="Crookes-Goodson W.J."/>
        </authorList>
    </citation>
    <scope>NUCLEOTIDE SEQUENCE</scope>
    <source>
        <strain evidence="2">5307AH</strain>
    </source>
</reference>
<feature type="compositionally biased region" description="Polar residues" evidence="1">
    <location>
        <begin position="251"/>
        <end position="262"/>
    </location>
</feature>